<accession>A0A1W1BFR2</accession>
<feature type="transmembrane region" description="Helical" evidence="8">
    <location>
        <begin position="230"/>
        <end position="249"/>
    </location>
</feature>
<dbReference type="PRINTS" id="PR00812">
    <property type="entry name" value="BCTERIALGSPF"/>
</dbReference>
<keyword evidence="7 8" id="KW-0472">Membrane</keyword>
<keyword evidence="5 8" id="KW-0812">Transmembrane</keyword>
<name>A0A1W1BFR2_9ZZZZ</name>
<dbReference type="FunFam" id="1.20.81.30:FF:000001">
    <property type="entry name" value="Type II secretion system protein F"/>
    <property type="match status" value="2"/>
</dbReference>
<evidence type="ECO:0000256" key="1">
    <source>
        <dbReference type="ARBA" id="ARBA00004429"/>
    </source>
</evidence>
<comment type="subcellular location">
    <subcellularLocation>
        <location evidence="1">Cell inner membrane</location>
        <topology evidence="1">Multi-pass membrane protein</topology>
    </subcellularLocation>
</comment>
<keyword evidence="6 8" id="KW-1133">Transmembrane helix</keyword>
<evidence type="ECO:0000256" key="5">
    <source>
        <dbReference type="ARBA" id="ARBA00022692"/>
    </source>
</evidence>
<evidence type="ECO:0000256" key="6">
    <source>
        <dbReference type="ARBA" id="ARBA00022989"/>
    </source>
</evidence>
<evidence type="ECO:0000313" key="10">
    <source>
        <dbReference type="EMBL" id="SFV52329.1"/>
    </source>
</evidence>
<dbReference type="PANTHER" id="PTHR30012">
    <property type="entry name" value="GENERAL SECRETION PATHWAY PROTEIN"/>
    <property type="match status" value="1"/>
</dbReference>
<feature type="transmembrane region" description="Helical" evidence="8">
    <location>
        <begin position="182"/>
        <end position="199"/>
    </location>
</feature>
<dbReference type="PANTHER" id="PTHR30012:SF4">
    <property type="entry name" value="MSHA BIOGENESIS PROTEIN MSHG"/>
    <property type="match status" value="1"/>
</dbReference>
<evidence type="ECO:0000256" key="2">
    <source>
        <dbReference type="ARBA" id="ARBA00005745"/>
    </source>
</evidence>
<evidence type="ECO:0000256" key="7">
    <source>
        <dbReference type="ARBA" id="ARBA00023136"/>
    </source>
</evidence>
<dbReference type="InterPro" id="IPR042094">
    <property type="entry name" value="T2SS_GspF_sf"/>
</dbReference>
<sequence>MKYFIATVLTKGKKREFGFYAEDKKEATKIAKLKYSGIIIKVVEAKEPFELQLKRFKTNFLSNIQKKKIKPDSLIAAIRQIAVMINAGISINDSLNEIASATEDETLKTVFSKIADDINSGQSLSAAMENFRFELGNLTIAMVQLGEKTGNLDEALYSLANMLEEIRANVIKFKKAMAYPRNVMIAMAVAFTILISYVVPQFKAIFESLHAELPLPTLILLKLEYIFNNFGPYVLAGLFIFFMIFKYTINHNREFRYKWHQFLLRLYLIKNLIKFATLSRFTLVFSELIHAGIPIAEALDTSIDMIDNLVLKEKLQSVRFTVEKGGALNKGLKETELFENMIIQMVSAGEDSGTLDTMIQKVAEYYKMRFDAIIDGLSEAIEPIMLLIIASMVILLALGIFLPMWDMGNAVHGRH</sequence>
<dbReference type="Gene3D" id="1.20.81.30">
    <property type="entry name" value="Type II secretion system (T2SS), domain F"/>
    <property type="match status" value="2"/>
</dbReference>
<evidence type="ECO:0000256" key="3">
    <source>
        <dbReference type="ARBA" id="ARBA00022475"/>
    </source>
</evidence>
<feature type="domain" description="Type II secretion system protein GspF" evidence="9">
    <location>
        <begin position="78"/>
        <end position="200"/>
    </location>
</feature>
<dbReference type="InterPro" id="IPR018076">
    <property type="entry name" value="T2SS_GspF_dom"/>
</dbReference>
<feature type="domain" description="Type II secretion system protein GspF" evidence="9">
    <location>
        <begin position="281"/>
        <end position="403"/>
    </location>
</feature>
<protein>
    <submittedName>
        <fullName evidence="10">Type II secretion system protein</fullName>
    </submittedName>
</protein>
<keyword evidence="4" id="KW-0997">Cell inner membrane</keyword>
<organism evidence="10">
    <name type="scientific">hydrothermal vent metagenome</name>
    <dbReference type="NCBI Taxonomy" id="652676"/>
    <lineage>
        <taxon>unclassified sequences</taxon>
        <taxon>metagenomes</taxon>
        <taxon>ecological metagenomes</taxon>
    </lineage>
</organism>
<dbReference type="GO" id="GO:0015628">
    <property type="term" value="P:protein secretion by the type II secretion system"/>
    <property type="evidence" value="ECO:0007669"/>
    <property type="project" value="TreeGrafter"/>
</dbReference>
<dbReference type="InterPro" id="IPR003004">
    <property type="entry name" value="GspF/PilC"/>
</dbReference>
<keyword evidence="3" id="KW-1003">Cell membrane</keyword>
<evidence type="ECO:0000256" key="8">
    <source>
        <dbReference type="SAM" id="Phobius"/>
    </source>
</evidence>
<evidence type="ECO:0000259" key="9">
    <source>
        <dbReference type="Pfam" id="PF00482"/>
    </source>
</evidence>
<dbReference type="GO" id="GO:0005886">
    <property type="term" value="C:plasma membrane"/>
    <property type="evidence" value="ECO:0007669"/>
    <property type="project" value="UniProtKB-SubCell"/>
</dbReference>
<reference evidence="10" key="1">
    <citation type="submission" date="2016-10" db="EMBL/GenBank/DDBJ databases">
        <authorList>
            <person name="de Groot N.N."/>
        </authorList>
    </citation>
    <scope>NUCLEOTIDE SEQUENCE</scope>
</reference>
<dbReference type="EMBL" id="FPHH01000017">
    <property type="protein sequence ID" value="SFV52329.1"/>
    <property type="molecule type" value="Genomic_DNA"/>
</dbReference>
<proteinExistence type="inferred from homology"/>
<feature type="transmembrane region" description="Helical" evidence="8">
    <location>
        <begin position="384"/>
        <end position="405"/>
    </location>
</feature>
<comment type="similarity">
    <text evidence="2">Belongs to the GSP F family.</text>
</comment>
<dbReference type="Pfam" id="PF00482">
    <property type="entry name" value="T2SSF"/>
    <property type="match status" value="2"/>
</dbReference>
<evidence type="ECO:0000256" key="4">
    <source>
        <dbReference type="ARBA" id="ARBA00022519"/>
    </source>
</evidence>
<dbReference type="AlphaFoldDB" id="A0A1W1BFR2"/>
<gene>
    <name evidence="10" type="ORF">MNB_SM-5-123</name>
</gene>